<dbReference type="EMBL" id="LNZH02000081">
    <property type="protein sequence ID" value="OCB91558.1"/>
    <property type="molecule type" value="Genomic_DNA"/>
</dbReference>
<sequence length="399" mass="44291">MAFTDRTAQFREVVAKSSLPDAKRRKIGKSARRSHDETDDTQALLNKEYLREAYNILNHINSLDKMLSSIRRAYLAVDSSSSSFLRQPARPLEFDGLDQSWSSIRYLTNEERDQIDLQARIILSKCADRVKELEALDKKRAELASSNTNLLTRLLPARLKQDSSSIAAANRAAHNSSVTYYLNRRLAQVGQTQKEMQEERIKRQMERTQTLGSSAAREAVSMGLGDLLPVPEPVSLAGSGGTRSWLGDAASNIASSIGLPSPSLSSTSPRPDSSSAVQSLDDDFDDDEDDLELSASQIQQFESENANILRSVQDTLASVQQAEARLMDISALQTELVAHLTKQSEITDQLYEDAVSTTASMEKGNVQLKEAKRRAKDSRLYILVFLIGASLALLFLHYY</sequence>
<keyword evidence="13" id="KW-1185">Reference proteome</keyword>
<dbReference type="InterPro" id="IPR019529">
    <property type="entry name" value="Syntaxin-18_N"/>
</dbReference>
<keyword evidence="3" id="KW-0813">Transport</keyword>
<dbReference type="FunFam" id="1.20.5.110:FF:000069">
    <property type="entry name" value="Related to syntaxin 18"/>
    <property type="match status" value="1"/>
</dbReference>
<dbReference type="GO" id="GO:0006890">
    <property type="term" value="P:retrograde vesicle-mediated transport, Golgi to endoplasmic reticulum"/>
    <property type="evidence" value="ECO:0007669"/>
    <property type="project" value="TreeGrafter"/>
</dbReference>
<evidence type="ECO:0000256" key="4">
    <source>
        <dbReference type="ARBA" id="ARBA00022692"/>
    </source>
</evidence>
<comment type="subcellular location">
    <subcellularLocation>
        <location evidence="1">Membrane</location>
        <topology evidence="1">Single-pass type IV membrane protein</topology>
    </subcellularLocation>
</comment>
<dbReference type="GO" id="GO:0005783">
    <property type="term" value="C:endoplasmic reticulum"/>
    <property type="evidence" value="ECO:0007669"/>
    <property type="project" value="TreeGrafter"/>
</dbReference>
<evidence type="ECO:0000256" key="1">
    <source>
        <dbReference type="ARBA" id="ARBA00004211"/>
    </source>
</evidence>
<evidence type="ECO:0000256" key="7">
    <source>
        <dbReference type="ARBA" id="ARBA00023054"/>
    </source>
</evidence>
<keyword evidence="5" id="KW-0653">Protein transport</keyword>
<evidence type="ECO:0000256" key="6">
    <source>
        <dbReference type="ARBA" id="ARBA00022989"/>
    </source>
</evidence>
<evidence type="ECO:0000256" key="5">
    <source>
        <dbReference type="ARBA" id="ARBA00022927"/>
    </source>
</evidence>
<evidence type="ECO:0000313" key="12">
    <source>
        <dbReference type="EMBL" id="OCB91558.1"/>
    </source>
</evidence>
<evidence type="ECO:0000313" key="13">
    <source>
        <dbReference type="Proteomes" id="UP000757232"/>
    </source>
</evidence>
<feature type="domain" description="T-SNARE coiled-coil homology" evidence="11">
    <location>
        <begin position="309"/>
        <end position="371"/>
    </location>
</feature>
<dbReference type="Pfam" id="PF10496">
    <property type="entry name" value="Syntaxin-18_N"/>
    <property type="match status" value="1"/>
</dbReference>
<keyword evidence="7" id="KW-0175">Coiled coil</keyword>
<dbReference type="AlphaFoldDB" id="A0A9Q5I4K5"/>
<organism evidence="12 13">
    <name type="scientific">Sanghuangporus baumii</name>
    <name type="common">Phellinus baumii</name>
    <dbReference type="NCBI Taxonomy" id="108892"/>
    <lineage>
        <taxon>Eukaryota</taxon>
        <taxon>Fungi</taxon>
        <taxon>Dikarya</taxon>
        <taxon>Basidiomycota</taxon>
        <taxon>Agaricomycotina</taxon>
        <taxon>Agaricomycetes</taxon>
        <taxon>Hymenochaetales</taxon>
        <taxon>Hymenochaetaceae</taxon>
        <taxon>Sanghuangporus</taxon>
    </lineage>
</organism>
<feature type="compositionally biased region" description="Acidic residues" evidence="9">
    <location>
        <begin position="280"/>
        <end position="291"/>
    </location>
</feature>
<feature type="region of interest" description="Disordered" evidence="9">
    <location>
        <begin position="260"/>
        <end position="291"/>
    </location>
</feature>
<protein>
    <recommendedName>
        <fullName evidence="11">t-SNARE coiled-coil homology domain-containing protein</fullName>
    </recommendedName>
</protein>
<keyword evidence="6 10" id="KW-1133">Transmembrane helix</keyword>
<evidence type="ECO:0000259" key="11">
    <source>
        <dbReference type="PROSITE" id="PS50192"/>
    </source>
</evidence>
<evidence type="ECO:0000256" key="2">
    <source>
        <dbReference type="ARBA" id="ARBA00009063"/>
    </source>
</evidence>
<dbReference type="PROSITE" id="PS50192">
    <property type="entry name" value="T_SNARE"/>
    <property type="match status" value="1"/>
</dbReference>
<evidence type="ECO:0000256" key="8">
    <source>
        <dbReference type="ARBA" id="ARBA00023136"/>
    </source>
</evidence>
<evidence type="ECO:0000256" key="9">
    <source>
        <dbReference type="SAM" id="MobiDB-lite"/>
    </source>
</evidence>
<feature type="compositionally biased region" description="Low complexity" evidence="9">
    <location>
        <begin position="260"/>
        <end position="275"/>
    </location>
</feature>
<comment type="caution">
    <text evidence="12">The sequence shown here is derived from an EMBL/GenBank/DDBJ whole genome shotgun (WGS) entry which is preliminary data.</text>
</comment>
<evidence type="ECO:0000256" key="3">
    <source>
        <dbReference type="ARBA" id="ARBA00022448"/>
    </source>
</evidence>
<dbReference type="Gene3D" id="1.20.5.110">
    <property type="match status" value="1"/>
</dbReference>
<evidence type="ECO:0000256" key="10">
    <source>
        <dbReference type="SAM" id="Phobius"/>
    </source>
</evidence>
<feature type="transmembrane region" description="Helical" evidence="10">
    <location>
        <begin position="380"/>
        <end position="398"/>
    </location>
</feature>
<reference evidence="12" key="1">
    <citation type="submission" date="2016-06" db="EMBL/GenBank/DDBJ databases">
        <title>Draft Genome sequence of the fungus Inonotus baumii.</title>
        <authorList>
            <person name="Zhu H."/>
            <person name="Lin W."/>
        </authorList>
    </citation>
    <scope>NUCLEOTIDE SEQUENCE</scope>
    <source>
        <strain evidence="12">821</strain>
    </source>
</reference>
<proteinExistence type="inferred from homology"/>
<dbReference type="GO" id="GO:0015031">
    <property type="term" value="P:protein transport"/>
    <property type="evidence" value="ECO:0007669"/>
    <property type="project" value="UniProtKB-KW"/>
</dbReference>
<dbReference type="OrthoDB" id="342981at2759"/>
<name>A0A9Q5I4K5_SANBA</name>
<accession>A0A9Q5I4K5</accession>
<dbReference type="PANTHER" id="PTHR15959">
    <property type="entry name" value="SYNTAXIN-18"/>
    <property type="match status" value="1"/>
</dbReference>
<dbReference type="InterPro" id="IPR000727">
    <property type="entry name" value="T_SNARE_dom"/>
</dbReference>
<dbReference type="GO" id="GO:0031201">
    <property type="term" value="C:SNARE complex"/>
    <property type="evidence" value="ECO:0007669"/>
    <property type="project" value="TreeGrafter"/>
</dbReference>
<keyword evidence="8 10" id="KW-0472">Membrane</keyword>
<comment type="similarity">
    <text evidence="2">Belongs to the syntaxin family.</text>
</comment>
<dbReference type="Proteomes" id="UP000757232">
    <property type="component" value="Unassembled WGS sequence"/>
</dbReference>
<gene>
    <name evidence="12" type="ORF">A7U60_g1184</name>
</gene>
<keyword evidence="4 10" id="KW-0812">Transmembrane</keyword>
<dbReference type="PANTHER" id="PTHR15959:SF0">
    <property type="entry name" value="SYNTAXIN-18"/>
    <property type="match status" value="1"/>
</dbReference>